<proteinExistence type="predicted"/>
<organism evidence="1 2">
    <name type="scientific">Enhygromyxa salina</name>
    <dbReference type="NCBI Taxonomy" id="215803"/>
    <lineage>
        <taxon>Bacteria</taxon>
        <taxon>Pseudomonadati</taxon>
        <taxon>Myxococcota</taxon>
        <taxon>Polyangia</taxon>
        <taxon>Nannocystales</taxon>
        <taxon>Nannocystaceae</taxon>
        <taxon>Enhygromyxa</taxon>
    </lineage>
</organism>
<evidence type="ECO:0000313" key="1">
    <source>
        <dbReference type="EMBL" id="PRP94285.1"/>
    </source>
</evidence>
<evidence type="ECO:0000313" key="2">
    <source>
        <dbReference type="Proteomes" id="UP000238823"/>
    </source>
</evidence>
<sequence>MVTSLDWLSEQIRQPIDAATPAIVRALAGQLIAVCLIGPAAKRGRSLRGTHAELLIVAETLDTARLRELARGLAQPLRAGLQVRTVTRTELAGSVDVQALDIATWRDHHLLLAGSDPFVGLEIAAKDLRHEIERALRTLTQRLRNRMLWCLATEQVRLDALLREGMELLTMIGHHTLALVGQRPPRDEAALLGRLLAWCGTSVAPVAPMVMALRSRLEATRAPDDPLAELAALATTTEAVCARVDALRV</sequence>
<dbReference type="Proteomes" id="UP000238823">
    <property type="component" value="Unassembled WGS sequence"/>
</dbReference>
<accession>A0A2S9XN49</accession>
<name>A0A2S9XN49_9BACT</name>
<gene>
    <name evidence="1" type="ORF">ENSA7_78220</name>
</gene>
<reference evidence="1 2" key="1">
    <citation type="submission" date="2018-03" db="EMBL/GenBank/DDBJ databases">
        <title>Draft Genome Sequences of the Obligatory Marine Myxobacteria Enhygromyxa salina SWB007.</title>
        <authorList>
            <person name="Poehlein A."/>
            <person name="Moghaddam J.A."/>
            <person name="Harms H."/>
            <person name="Alanjari M."/>
            <person name="Koenig G.M."/>
            <person name="Daniel R."/>
            <person name="Schaeberle T.F."/>
        </authorList>
    </citation>
    <scope>NUCLEOTIDE SEQUENCE [LARGE SCALE GENOMIC DNA]</scope>
    <source>
        <strain evidence="1 2">SWB007</strain>
    </source>
</reference>
<dbReference type="AlphaFoldDB" id="A0A2S9XN49"/>
<dbReference type="EMBL" id="PVNL01000142">
    <property type="protein sequence ID" value="PRP94285.1"/>
    <property type="molecule type" value="Genomic_DNA"/>
</dbReference>
<comment type="caution">
    <text evidence="1">The sequence shown here is derived from an EMBL/GenBank/DDBJ whole genome shotgun (WGS) entry which is preliminary data.</text>
</comment>
<protein>
    <submittedName>
        <fullName evidence="1">Uncharacterized protein</fullName>
    </submittedName>
</protein>